<dbReference type="GO" id="GO:0004553">
    <property type="term" value="F:hydrolase activity, hydrolyzing O-glycosyl compounds"/>
    <property type="evidence" value="ECO:0007669"/>
    <property type="project" value="InterPro"/>
</dbReference>
<accession>A0A103Y9V3</accession>
<evidence type="ECO:0000259" key="7">
    <source>
        <dbReference type="SMART" id="SM00642"/>
    </source>
</evidence>
<comment type="catalytic activity">
    <reaction evidence="1">
        <text>Transfers a segment of a (1-&gt;4)-alpha-D-glucan chain to a primary hydroxy group in a similar glucan chain.</text>
        <dbReference type="EC" id="2.4.1.18"/>
    </reaction>
</comment>
<comment type="caution">
    <text evidence="8">The sequence shown here is derived from an EMBL/GenBank/DDBJ whole genome shotgun (WGS) entry which is preliminary data.</text>
</comment>
<evidence type="ECO:0000256" key="3">
    <source>
        <dbReference type="ARBA" id="ARBA00012541"/>
    </source>
</evidence>
<dbReference type="PANTHER" id="PTHR43651:SF2">
    <property type="entry name" value="1,4-ALPHA-GLUCAN-BRANCHING ENZYME, CHLOROPLASTIC_AMYLOPLASTIC"/>
    <property type="match status" value="1"/>
</dbReference>
<dbReference type="Gene3D" id="2.60.40.10">
    <property type="entry name" value="Immunoglobulins"/>
    <property type="match status" value="1"/>
</dbReference>
<dbReference type="FunFam" id="2.60.40.10:FF:000250">
    <property type="entry name" value="1,4-alpha-glucan-branching enzyme, chloroplastic/amyloplastic"/>
    <property type="match status" value="1"/>
</dbReference>
<dbReference type="Pfam" id="PF00128">
    <property type="entry name" value="Alpha-amylase"/>
    <property type="match status" value="1"/>
</dbReference>
<keyword evidence="9" id="KW-1185">Reference proteome</keyword>
<dbReference type="AlphaFoldDB" id="A0A103Y9V3"/>
<dbReference type="SMART" id="SM00642">
    <property type="entry name" value="Aamy"/>
    <property type="match status" value="1"/>
</dbReference>
<evidence type="ECO:0000256" key="6">
    <source>
        <dbReference type="PIRSR" id="PIRSR000463-1"/>
    </source>
</evidence>
<dbReference type="InterPro" id="IPR014756">
    <property type="entry name" value="Ig_E-set"/>
</dbReference>
<feature type="domain" description="Glycosyl hydrolase family 13 catalytic" evidence="7">
    <location>
        <begin position="210"/>
        <end position="578"/>
    </location>
</feature>
<dbReference type="Pfam" id="PF02922">
    <property type="entry name" value="CBM_48"/>
    <property type="match status" value="1"/>
</dbReference>
<feature type="active site" description="Nucleophile" evidence="6">
    <location>
        <position position="348"/>
    </location>
</feature>
<dbReference type="Proteomes" id="UP000243975">
    <property type="component" value="Unassembled WGS sequence"/>
</dbReference>
<dbReference type="InterPro" id="IPR017853">
    <property type="entry name" value="GH"/>
</dbReference>
<dbReference type="PANTHER" id="PTHR43651">
    <property type="entry name" value="1,4-ALPHA-GLUCAN-BRANCHING ENZYME"/>
    <property type="match status" value="1"/>
</dbReference>
<evidence type="ECO:0000256" key="5">
    <source>
        <dbReference type="ARBA" id="ARBA00060592"/>
    </source>
</evidence>
<dbReference type="CDD" id="cd02854">
    <property type="entry name" value="E_set_GBE_euk_N"/>
    <property type="match status" value="1"/>
</dbReference>
<evidence type="ECO:0000313" key="8">
    <source>
        <dbReference type="EMBL" id="KVI05180.1"/>
    </source>
</evidence>
<dbReference type="Gramene" id="KVI05180">
    <property type="protein sequence ID" value="KVI05180"/>
    <property type="gene ID" value="Ccrd_016518"/>
</dbReference>
<feature type="active site" description="Proton donor" evidence="6">
    <location>
        <position position="403"/>
    </location>
</feature>
<dbReference type="InterPro" id="IPR013783">
    <property type="entry name" value="Ig-like_fold"/>
</dbReference>
<dbReference type="SUPFAM" id="SSF51445">
    <property type="entry name" value="(Trans)glycosidases"/>
    <property type="match status" value="1"/>
</dbReference>
<evidence type="ECO:0000256" key="2">
    <source>
        <dbReference type="ARBA" id="ARBA00009000"/>
    </source>
</evidence>
<evidence type="ECO:0000256" key="4">
    <source>
        <dbReference type="ARBA" id="ARBA00022679"/>
    </source>
</evidence>
<evidence type="ECO:0000256" key="1">
    <source>
        <dbReference type="ARBA" id="ARBA00000826"/>
    </source>
</evidence>
<organism evidence="8 9">
    <name type="scientific">Cynara cardunculus var. scolymus</name>
    <name type="common">Globe artichoke</name>
    <name type="synonym">Cynara scolymus</name>
    <dbReference type="NCBI Taxonomy" id="59895"/>
    <lineage>
        <taxon>Eukaryota</taxon>
        <taxon>Viridiplantae</taxon>
        <taxon>Streptophyta</taxon>
        <taxon>Embryophyta</taxon>
        <taxon>Tracheophyta</taxon>
        <taxon>Spermatophyta</taxon>
        <taxon>Magnoliopsida</taxon>
        <taxon>eudicotyledons</taxon>
        <taxon>Gunneridae</taxon>
        <taxon>Pentapetalae</taxon>
        <taxon>asterids</taxon>
        <taxon>campanulids</taxon>
        <taxon>Asterales</taxon>
        <taxon>Asteraceae</taxon>
        <taxon>Carduoideae</taxon>
        <taxon>Cardueae</taxon>
        <taxon>Carduinae</taxon>
        <taxon>Cynara</taxon>
    </lineage>
</organism>
<protein>
    <recommendedName>
        <fullName evidence="3">1,4-alpha-glucan branching enzyme</fullName>
        <ecNumber evidence="3">2.4.1.18</ecNumber>
    </recommendedName>
</protein>
<dbReference type="EMBL" id="LEKV01001886">
    <property type="protein sequence ID" value="KVI05180.1"/>
    <property type="molecule type" value="Genomic_DNA"/>
</dbReference>
<dbReference type="EC" id="2.4.1.18" evidence="3"/>
<dbReference type="Gene3D" id="3.20.20.80">
    <property type="entry name" value="Glycosidases"/>
    <property type="match status" value="1"/>
</dbReference>
<keyword evidence="4" id="KW-0808">Transferase</keyword>
<comment type="pathway">
    <text evidence="5">Glycan biosynthesis.</text>
</comment>
<proteinExistence type="inferred from homology"/>
<dbReference type="GO" id="GO:0005978">
    <property type="term" value="P:glycogen biosynthetic process"/>
    <property type="evidence" value="ECO:0007669"/>
    <property type="project" value="InterPro"/>
</dbReference>
<evidence type="ECO:0000313" key="9">
    <source>
        <dbReference type="Proteomes" id="UP000243975"/>
    </source>
</evidence>
<comment type="similarity">
    <text evidence="2">Belongs to the glycosyl hydrolase 13 family. GlgB subfamily.</text>
</comment>
<dbReference type="InterPro" id="IPR004193">
    <property type="entry name" value="Glyco_hydro_13_N"/>
</dbReference>
<dbReference type="Gene3D" id="2.60.40.1180">
    <property type="entry name" value="Golgi alpha-mannosidase II"/>
    <property type="match status" value="1"/>
</dbReference>
<dbReference type="InterPro" id="IPR013780">
    <property type="entry name" value="Glyco_hydro_b"/>
</dbReference>
<sequence>MYGSLGFVPKADLGFLTQFSSKDSSLATGSNLFIVPHQLTKFRLGPAKLPFVSRLFRYLKFGLNREEGSIVYREWAPAAEEAQLIGDFNGWDGSNHKMERNQFGVWHIKIPDVDGNSAIPHNSRVKFRFKHNDGVWVDRLPAWIKYATVDSTRFASPYDGILVSLCCRACRYEFSYPRPPKPEAPRIYEAHVGMSGSEPRVNSYREFADNVLPRIWANNYNTVQLMAIMEHAYYGSFGYHVTNFFAVSSRSGTPEDLKYLIDKAHSLGLRVLMDVVHSHVSSNITDGLNGYDVGQATQDSYFHTGERGYHTLWDSRLFNYSNWEVLRFLLSNLRWWLEEFKFDGFRFDGITSMLYHHHGINIAFTGDYHEYFSESTDVDAVVYMMLANDLIHSLLPDATVIAEDVSGMPGLCRPVDEGGIGFDFRLAMAIPDKWIDYLKNKNDDEWSMTDISRSLTNRRYTEKCVAYAESHDQSIVGDKTIAFFLMDDEMYSGMSCLMDASPTIDRGIALHKMIHFITMALGGEGYLNFMGNEFGHPEWIDFPRLGNDWSYEKCRRQWELVDTQHLRYKFMNAFDRAMNLLDDKFSFLTSAKQIVSSTDEDGKVGHDVDHFTSPEGIPGVPETNFNNRPNSFKVLSPPRTCVVYYRVEEDSPNNTIDEASLEVEDKDFEDAENFQEATCFIESEVATLKTPEEEEDDGDMRFI</sequence>
<dbReference type="FunFam" id="3.20.20.80:FF:000001">
    <property type="entry name" value="1,4-alpha-glucan branching enzyme"/>
    <property type="match status" value="1"/>
</dbReference>
<dbReference type="STRING" id="59895.A0A103Y9V3"/>
<dbReference type="GO" id="GO:0005737">
    <property type="term" value="C:cytoplasm"/>
    <property type="evidence" value="ECO:0007669"/>
    <property type="project" value="TreeGrafter"/>
</dbReference>
<gene>
    <name evidence="8" type="ORF">Ccrd_016518</name>
</gene>
<dbReference type="CDD" id="cd11321">
    <property type="entry name" value="AmyAc_bac_euk_BE"/>
    <property type="match status" value="1"/>
</dbReference>
<name>A0A103Y9V3_CYNCS</name>
<dbReference type="InterPro" id="IPR006047">
    <property type="entry name" value="GH13_cat_dom"/>
</dbReference>
<dbReference type="GO" id="GO:0003844">
    <property type="term" value="F:1,4-alpha-glucan branching enzyme activity"/>
    <property type="evidence" value="ECO:0007669"/>
    <property type="project" value="UniProtKB-EC"/>
</dbReference>
<dbReference type="SUPFAM" id="SSF81296">
    <property type="entry name" value="E set domains"/>
    <property type="match status" value="1"/>
</dbReference>
<reference evidence="8 9" key="1">
    <citation type="journal article" date="2016" name="Sci. Rep.">
        <title>The genome sequence of the outbreeding globe artichoke constructed de novo incorporating a phase-aware low-pass sequencing strategy of F1 progeny.</title>
        <authorList>
            <person name="Scaglione D."/>
            <person name="Reyes-Chin-Wo S."/>
            <person name="Acquadro A."/>
            <person name="Froenicke L."/>
            <person name="Portis E."/>
            <person name="Beitel C."/>
            <person name="Tirone M."/>
            <person name="Mauro R."/>
            <person name="Lo Monaco A."/>
            <person name="Mauromicale G."/>
            <person name="Faccioli P."/>
            <person name="Cattivelli L."/>
            <person name="Rieseberg L."/>
            <person name="Michelmore R."/>
            <person name="Lanteri S."/>
        </authorList>
    </citation>
    <scope>NUCLEOTIDE SEQUENCE [LARGE SCALE GENOMIC DNA]</scope>
    <source>
        <strain evidence="8">2C</strain>
    </source>
</reference>
<dbReference type="OMA" id="YEMHLGS"/>